<comment type="caution">
    <text evidence="3">The sequence shown here is derived from an EMBL/GenBank/DDBJ whole genome shotgun (WGS) entry which is preliminary data.</text>
</comment>
<evidence type="ECO:0000313" key="4">
    <source>
        <dbReference type="Proteomes" id="UP001154282"/>
    </source>
</evidence>
<name>A0AAV0KW48_9ROSI</name>
<accession>A0AAV0KW48</accession>
<proteinExistence type="predicted"/>
<dbReference type="EMBL" id="CAMGYJ010000003">
    <property type="protein sequence ID" value="CAI0394750.1"/>
    <property type="molecule type" value="Genomic_DNA"/>
</dbReference>
<reference evidence="3" key="1">
    <citation type="submission" date="2022-08" db="EMBL/GenBank/DDBJ databases">
        <authorList>
            <person name="Gutierrez-Valencia J."/>
        </authorList>
    </citation>
    <scope>NUCLEOTIDE SEQUENCE</scope>
</reference>
<dbReference type="Proteomes" id="UP001154282">
    <property type="component" value="Unassembled WGS sequence"/>
</dbReference>
<gene>
    <name evidence="3" type="ORF">LITE_LOCUS20779</name>
    <name evidence="2" type="ORF">LITE_LOCUS8439</name>
</gene>
<feature type="region of interest" description="Disordered" evidence="1">
    <location>
        <begin position="1"/>
        <end position="33"/>
    </location>
</feature>
<protein>
    <submittedName>
        <fullName evidence="3">Uncharacterized protein</fullName>
    </submittedName>
</protein>
<feature type="region of interest" description="Disordered" evidence="1">
    <location>
        <begin position="45"/>
        <end position="73"/>
    </location>
</feature>
<evidence type="ECO:0000313" key="3">
    <source>
        <dbReference type="EMBL" id="CAI0426412.1"/>
    </source>
</evidence>
<dbReference type="AlphaFoldDB" id="A0AAV0KW48"/>
<organism evidence="3 4">
    <name type="scientific">Linum tenue</name>
    <dbReference type="NCBI Taxonomy" id="586396"/>
    <lineage>
        <taxon>Eukaryota</taxon>
        <taxon>Viridiplantae</taxon>
        <taxon>Streptophyta</taxon>
        <taxon>Embryophyta</taxon>
        <taxon>Tracheophyta</taxon>
        <taxon>Spermatophyta</taxon>
        <taxon>Magnoliopsida</taxon>
        <taxon>eudicotyledons</taxon>
        <taxon>Gunneridae</taxon>
        <taxon>Pentapetalae</taxon>
        <taxon>rosids</taxon>
        <taxon>fabids</taxon>
        <taxon>Malpighiales</taxon>
        <taxon>Linaceae</taxon>
        <taxon>Linum</taxon>
    </lineage>
</organism>
<dbReference type="EMBL" id="CAMGYJ010000005">
    <property type="protein sequence ID" value="CAI0426412.1"/>
    <property type="molecule type" value="Genomic_DNA"/>
</dbReference>
<evidence type="ECO:0000256" key="1">
    <source>
        <dbReference type="SAM" id="MobiDB-lite"/>
    </source>
</evidence>
<feature type="non-terminal residue" evidence="3">
    <location>
        <position position="1"/>
    </location>
</feature>
<evidence type="ECO:0000313" key="2">
    <source>
        <dbReference type="EMBL" id="CAI0394750.1"/>
    </source>
</evidence>
<sequence>HRRYSQFPPLRIGIAAEPELPNPKPTQQAGGDHLLSGTQHLVVASSLGSAPSQSLPPPLSSATRRDPAAASISSANISSPLASILTQLDPAATRIS</sequence>
<keyword evidence="4" id="KW-1185">Reference proteome</keyword>